<keyword evidence="2" id="KW-1003">Cell membrane</keyword>
<protein>
    <recommendedName>
        <fullName evidence="11">FIST C-domain domain-containing protein</fullName>
    </recommendedName>
</protein>
<comment type="caution">
    <text evidence="9">The sequence shown here is derived from an EMBL/GenBank/DDBJ whole genome shotgun (WGS) entry which is preliminary data.</text>
</comment>
<dbReference type="SMART" id="SM01204">
    <property type="entry name" value="FIST_C"/>
    <property type="match status" value="1"/>
</dbReference>
<evidence type="ECO:0000256" key="3">
    <source>
        <dbReference type="ARBA" id="ARBA00022692"/>
    </source>
</evidence>
<dbReference type="InterPro" id="IPR019494">
    <property type="entry name" value="FIST_C"/>
</dbReference>
<sequence length="434" mass="45655">MRFLAVIAAATALAPSFKTTISSNSNDWKKGVDEALTLLALERGTAPAPDLAIVTVGLPLERYFETIIDEAFERTRAQTLVGVVGAGVIGGGKERELQPCVAIAAGNLPEGSEVAPFTLSGDLEDPRQHRETERLLRASKACVLLGDPFSPITNAASLVDGWLPSQPVVGGLSCPASQERPSLAIRTKGTTMSTPPGTVCGLAFRGANLEMHALTAQGAAATGPVHAVTKTSAKHLIQELDGRPAIESLRETLSKTLQKDSRVAELLKNALLIGLRPRGSKDDAFLVRQVRGAGSDGSLLIGDDSISDETECRFMVRDDVAAREDLEDTIKRYSLEKMFKGTGRPLLSVLFACGGRGEGLFRENGVDSQAIREATDEAPCVGFFANGELGPVGARISDGADRIPTYLHGFTATCGVLVDTSGDADAGDADEGEA</sequence>
<keyword evidence="3" id="KW-0812">Transmembrane</keyword>
<evidence type="ECO:0000256" key="4">
    <source>
        <dbReference type="ARBA" id="ARBA00022989"/>
    </source>
</evidence>
<evidence type="ECO:0000259" key="8">
    <source>
        <dbReference type="SMART" id="SM01204"/>
    </source>
</evidence>
<evidence type="ECO:0000256" key="1">
    <source>
        <dbReference type="ARBA" id="ARBA00004651"/>
    </source>
</evidence>
<reference evidence="9" key="1">
    <citation type="submission" date="2021-11" db="EMBL/GenBank/DDBJ databases">
        <authorList>
            <consortium name="Genoscope - CEA"/>
            <person name="William W."/>
        </authorList>
    </citation>
    <scope>NUCLEOTIDE SEQUENCE</scope>
</reference>
<feature type="domain" description="FIST" evidence="7">
    <location>
        <begin position="48"/>
        <end position="244"/>
    </location>
</feature>
<dbReference type="Pfam" id="PF10442">
    <property type="entry name" value="FIST_C"/>
    <property type="match status" value="1"/>
</dbReference>
<dbReference type="AlphaFoldDB" id="A0A8J2SWS2"/>
<dbReference type="SMART" id="SM00897">
    <property type="entry name" value="FIST"/>
    <property type="match status" value="1"/>
</dbReference>
<dbReference type="GO" id="GO:0005886">
    <property type="term" value="C:plasma membrane"/>
    <property type="evidence" value="ECO:0007669"/>
    <property type="project" value="UniProtKB-SubCell"/>
</dbReference>
<dbReference type="EMBL" id="CAKKNE010000004">
    <property type="protein sequence ID" value="CAH0374374.1"/>
    <property type="molecule type" value="Genomic_DNA"/>
</dbReference>
<keyword evidence="4" id="KW-1133">Transmembrane helix</keyword>
<evidence type="ECO:0000256" key="5">
    <source>
        <dbReference type="ARBA" id="ARBA00023136"/>
    </source>
</evidence>
<proteinExistence type="predicted"/>
<dbReference type="PIRSF" id="PIRSF018953">
    <property type="entry name" value="UCP018953"/>
    <property type="match status" value="1"/>
</dbReference>
<keyword evidence="10" id="KW-1185">Reference proteome</keyword>
<organism evidence="9 10">
    <name type="scientific">Pelagomonas calceolata</name>
    <dbReference type="NCBI Taxonomy" id="35677"/>
    <lineage>
        <taxon>Eukaryota</taxon>
        <taxon>Sar</taxon>
        <taxon>Stramenopiles</taxon>
        <taxon>Ochrophyta</taxon>
        <taxon>Pelagophyceae</taxon>
        <taxon>Pelagomonadales</taxon>
        <taxon>Pelagomonadaceae</taxon>
        <taxon>Pelagomonas</taxon>
    </lineage>
</organism>
<evidence type="ECO:0000313" key="9">
    <source>
        <dbReference type="EMBL" id="CAH0374374.1"/>
    </source>
</evidence>
<evidence type="ECO:0000313" key="10">
    <source>
        <dbReference type="Proteomes" id="UP000789595"/>
    </source>
</evidence>
<accession>A0A8J2SWS2</accession>
<evidence type="ECO:0000256" key="6">
    <source>
        <dbReference type="SAM" id="SignalP"/>
    </source>
</evidence>
<name>A0A8J2SWS2_9STRA</name>
<feature type="domain" description="FIST C-domain" evidence="8">
    <location>
        <begin position="245"/>
        <end position="392"/>
    </location>
</feature>
<dbReference type="Pfam" id="PF08495">
    <property type="entry name" value="FIST"/>
    <property type="match status" value="1"/>
</dbReference>
<keyword evidence="5" id="KW-0472">Membrane</keyword>
<evidence type="ECO:0000259" key="7">
    <source>
        <dbReference type="SMART" id="SM00897"/>
    </source>
</evidence>
<feature type="chain" id="PRO_5035150293" description="FIST C-domain domain-containing protein" evidence="6">
    <location>
        <begin position="17"/>
        <end position="434"/>
    </location>
</feature>
<dbReference type="InterPro" id="IPR013702">
    <property type="entry name" value="FIST_domain_N"/>
</dbReference>
<feature type="signal peptide" evidence="6">
    <location>
        <begin position="1"/>
        <end position="16"/>
    </location>
</feature>
<comment type="subcellular location">
    <subcellularLocation>
        <location evidence="1">Cell membrane</location>
        <topology evidence="1">Multi-pass membrane protein</topology>
    </subcellularLocation>
</comment>
<dbReference type="PANTHER" id="PTHR14939:SF5">
    <property type="entry name" value="F-BOX ONLY PROTEIN 22"/>
    <property type="match status" value="1"/>
</dbReference>
<keyword evidence="6" id="KW-0732">Signal</keyword>
<evidence type="ECO:0008006" key="11">
    <source>
        <dbReference type="Google" id="ProtNLM"/>
    </source>
</evidence>
<dbReference type="Proteomes" id="UP000789595">
    <property type="component" value="Unassembled WGS sequence"/>
</dbReference>
<evidence type="ECO:0000256" key="2">
    <source>
        <dbReference type="ARBA" id="ARBA00022475"/>
    </source>
</evidence>
<dbReference type="InterPro" id="IPR016741">
    <property type="entry name" value="UCP018953"/>
</dbReference>
<gene>
    <name evidence="9" type="ORF">PECAL_4P16500</name>
</gene>
<dbReference type="OrthoDB" id="202870at2759"/>
<dbReference type="PANTHER" id="PTHR14939">
    <property type="entry name" value="F-BOX ONLY PROTEIN 22"/>
    <property type="match status" value="1"/>
</dbReference>